<dbReference type="Proteomes" id="UP000324897">
    <property type="component" value="Chromosome 3"/>
</dbReference>
<proteinExistence type="inferred from homology"/>
<keyword evidence="3" id="KW-0722">Serine protease inhibitor</keyword>
<dbReference type="Gene3D" id="3.30.10.10">
    <property type="entry name" value="Trypsin Inhibitor V, subunit A"/>
    <property type="match status" value="2"/>
</dbReference>
<name>A0A5J9TNQ5_9POAL</name>
<keyword evidence="5" id="KW-1185">Reference proteome</keyword>
<feature type="non-terminal residue" evidence="4">
    <location>
        <position position="1"/>
    </location>
</feature>
<dbReference type="InterPro" id="IPR000864">
    <property type="entry name" value="Prot_inh_pot1"/>
</dbReference>
<comment type="similarity">
    <text evidence="1">Belongs to the protease inhibitor I13 (potato type I serine protease inhibitor) family.</text>
</comment>
<dbReference type="EMBL" id="RWGY01000039">
    <property type="protein sequence ID" value="TVU13026.1"/>
    <property type="molecule type" value="Genomic_DNA"/>
</dbReference>
<sequence>MGRDMPAITMLNTDDKMKTSWPEVVGMAVFPAAMKIAHDRPDVTVEFLGVGERVPPGYNNKRVRVIVNHDATTPTTPSPRRPSSASLLLRQAASLQFEKERKAGMSKTSWPELVGSPGEYAHDMIKKDRPDIVEIPVLLVGTQVPPGYDDQRVRLFVHPDFNHKSCPHARRRLALLPSPPLALALLRLYVS</sequence>
<dbReference type="InterPro" id="IPR036354">
    <property type="entry name" value="Prot_inh_pot1_sf"/>
</dbReference>
<evidence type="ECO:0000256" key="2">
    <source>
        <dbReference type="ARBA" id="ARBA00022690"/>
    </source>
</evidence>
<dbReference type="PANTHER" id="PTHR33091:SF92">
    <property type="entry name" value="OS02G0124300 PROTEIN"/>
    <property type="match status" value="1"/>
</dbReference>
<organism evidence="4 5">
    <name type="scientific">Eragrostis curvula</name>
    <name type="common">weeping love grass</name>
    <dbReference type="NCBI Taxonomy" id="38414"/>
    <lineage>
        <taxon>Eukaryota</taxon>
        <taxon>Viridiplantae</taxon>
        <taxon>Streptophyta</taxon>
        <taxon>Embryophyta</taxon>
        <taxon>Tracheophyta</taxon>
        <taxon>Spermatophyta</taxon>
        <taxon>Magnoliopsida</taxon>
        <taxon>Liliopsida</taxon>
        <taxon>Poales</taxon>
        <taxon>Poaceae</taxon>
        <taxon>PACMAD clade</taxon>
        <taxon>Chloridoideae</taxon>
        <taxon>Eragrostideae</taxon>
        <taxon>Eragrostidinae</taxon>
        <taxon>Eragrostis</taxon>
    </lineage>
</organism>
<comment type="caution">
    <text evidence="4">The sequence shown here is derived from an EMBL/GenBank/DDBJ whole genome shotgun (WGS) entry which is preliminary data.</text>
</comment>
<dbReference type="AlphaFoldDB" id="A0A5J9TNQ5"/>
<dbReference type="PANTHER" id="PTHR33091">
    <property type="entry name" value="PROTEIN, PUTATIVE, EXPRESSED-RELATED"/>
    <property type="match status" value="1"/>
</dbReference>
<protein>
    <submittedName>
        <fullName evidence="4">Uncharacterized protein</fullName>
    </submittedName>
</protein>
<accession>A0A5J9TNQ5</accession>
<gene>
    <name evidence="4" type="ORF">EJB05_46698</name>
</gene>
<evidence type="ECO:0000256" key="3">
    <source>
        <dbReference type="ARBA" id="ARBA00022900"/>
    </source>
</evidence>
<reference evidence="4 5" key="1">
    <citation type="journal article" date="2019" name="Sci. Rep.">
        <title>A high-quality genome of Eragrostis curvula grass provides insights into Poaceae evolution and supports new strategies to enhance forage quality.</title>
        <authorList>
            <person name="Carballo J."/>
            <person name="Santos B.A.C.M."/>
            <person name="Zappacosta D."/>
            <person name="Garbus I."/>
            <person name="Selva J.P."/>
            <person name="Gallo C.A."/>
            <person name="Diaz A."/>
            <person name="Albertini E."/>
            <person name="Caccamo M."/>
            <person name="Echenique V."/>
        </authorList>
    </citation>
    <scope>NUCLEOTIDE SEQUENCE [LARGE SCALE GENOMIC DNA]</scope>
    <source>
        <strain evidence="5">cv. Victoria</strain>
        <tissue evidence="4">Leaf</tissue>
    </source>
</reference>
<keyword evidence="2" id="KW-0646">Protease inhibitor</keyword>
<evidence type="ECO:0000256" key="1">
    <source>
        <dbReference type="ARBA" id="ARBA00008210"/>
    </source>
</evidence>
<dbReference type="PRINTS" id="PR00292">
    <property type="entry name" value="POTATOINHBTR"/>
</dbReference>
<dbReference type="GO" id="GO:0009611">
    <property type="term" value="P:response to wounding"/>
    <property type="evidence" value="ECO:0007669"/>
    <property type="project" value="InterPro"/>
</dbReference>
<evidence type="ECO:0000313" key="4">
    <source>
        <dbReference type="EMBL" id="TVU13026.1"/>
    </source>
</evidence>
<dbReference type="Gramene" id="TVU13026">
    <property type="protein sequence ID" value="TVU13026"/>
    <property type="gene ID" value="EJB05_46698"/>
</dbReference>
<dbReference type="OrthoDB" id="580986at2759"/>
<dbReference type="SUPFAM" id="SSF54654">
    <property type="entry name" value="CI-2 family of serine protease inhibitors"/>
    <property type="match status" value="2"/>
</dbReference>
<dbReference type="PROSITE" id="PS00285">
    <property type="entry name" value="POTATO_INHIBITOR"/>
    <property type="match status" value="2"/>
</dbReference>
<evidence type="ECO:0000313" key="5">
    <source>
        <dbReference type="Proteomes" id="UP000324897"/>
    </source>
</evidence>
<dbReference type="GO" id="GO:0004867">
    <property type="term" value="F:serine-type endopeptidase inhibitor activity"/>
    <property type="evidence" value="ECO:0007669"/>
    <property type="project" value="UniProtKB-KW"/>
</dbReference>
<dbReference type="Pfam" id="PF00280">
    <property type="entry name" value="potato_inhibit"/>
    <property type="match status" value="2"/>
</dbReference>